<dbReference type="Proteomes" id="UP000198654">
    <property type="component" value="Unassembled WGS sequence"/>
</dbReference>
<dbReference type="RefSeq" id="WP_089726607.1">
    <property type="nucleotide sequence ID" value="NZ_FNGI01000002.1"/>
</dbReference>
<comment type="cofactor">
    <cofactor evidence="1">
        <name>a divalent metal cation</name>
        <dbReference type="ChEBI" id="CHEBI:60240"/>
    </cofactor>
</comment>
<evidence type="ECO:0000256" key="4">
    <source>
        <dbReference type="ARBA" id="ARBA00030169"/>
    </source>
</evidence>
<name>A0A1G9IMQ6_9GAMM</name>
<dbReference type="EMBL" id="FNGI01000002">
    <property type="protein sequence ID" value="SDL26427.1"/>
    <property type="molecule type" value="Genomic_DNA"/>
</dbReference>
<evidence type="ECO:0000256" key="1">
    <source>
        <dbReference type="ARBA" id="ARBA00001968"/>
    </source>
</evidence>
<dbReference type="AlphaFoldDB" id="A0A1G9IMQ6"/>
<proteinExistence type="predicted"/>
<feature type="binding site" evidence="5">
    <location>
        <position position="130"/>
    </location>
    <ligand>
        <name>Mg(2+)</name>
        <dbReference type="ChEBI" id="CHEBI:18420"/>
    </ligand>
</feature>
<dbReference type="GO" id="GO:0046872">
    <property type="term" value="F:metal ion binding"/>
    <property type="evidence" value="ECO:0007669"/>
    <property type="project" value="UniProtKB-KW"/>
</dbReference>
<sequence>MTYDDDKQMFLQIREQLSSSLIGDILDTLGFQQQFLPPQVRALVPERVLAGRAMPVLEADYPAVDTEPGIGPLSQKPFGLMLEALDSLRPNEVYIASGSSPRYALWGGLMTQRAMHLGAAGAILNGYSRDTHEILSTPFPVFSWGSYGQDQGPRGKVIDYRVPIEVGGVRVSPGDIVFGDIDGVVVIPKTIEKEVISQALEKSASENKVRDAIVNGMSTQEAFRTFGVM</sequence>
<dbReference type="PANTHER" id="PTHR33254">
    <property type="entry name" value="4-HYDROXY-4-METHYL-2-OXOGLUTARATE ALDOLASE 3-RELATED"/>
    <property type="match status" value="1"/>
</dbReference>
<evidence type="ECO:0000256" key="5">
    <source>
        <dbReference type="PIRSR" id="PIRSR605493-1"/>
    </source>
</evidence>
<keyword evidence="5" id="KW-0479">Metal-binding</keyword>
<dbReference type="OrthoDB" id="8717144at2"/>
<protein>
    <recommendedName>
        <fullName evidence="2">Putative 4-hydroxy-4-methyl-2-oxoglutarate aldolase</fullName>
    </recommendedName>
    <alternativeName>
        <fullName evidence="3">Regulator of ribonuclease activity homolog</fullName>
    </alternativeName>
    <alternativeName>
        <fullName evidence="4">RraA-like protein</fullName>
    </alternativeName>
</protein>
<evidence type="ECO:0000313" key="6">
    <source>
        <dbReference type="EMBL" id="SDL26427.1"/>
    </source>
</evidence>
<evidence type="ECO:0000256" key="2">
    <source>
        <dbReference type="ARBA" id="ARBA00016549"/>
    </source>
</evidence>
<feature type="binding site" evidence="5">
    <location>
        <position position="129"/>
    </location>
    <ligand>
        <name>substrate</name>
    </ligand>
</feature>
<dbReference type="PANTHER" id="PTHR33254:SF4">
    <property type="entry name" value="4-HYDROXY-4-METHYL-2-OXOGLUTARATE ALDOLASE 3-RELATED"/>
    <property type="match status" value="1"/>
</dbReference>
<dbReference type="Gene3D" id="3.50.30.40">
    <property type="entry name" value="Ribonuclease E inhibitor RraA/RraA-like"/>
    <property type="match status" value="1"/>
</dbReference>
<comment type="cofactor">
    <cofactor evidence="5">
        <name>Mg(2+)</name>
        <dbReference type="ChEBI" id="CHEBI:18420"/>
    </cofactor>
</comment>
<feature type="binding site" evidence="5">
    <location>
        <begin position="107"/>
        <end position="110"/>
    </location>
    <ligand>
        <name>substrate</name>
    </ligand>
</feature>
<dbReference type="Pfam" id="PF03737">
    <property type="entry name" value="RraA-like"/>
    <property type="match status" value="1"/>
</dbReference>
<dbReference type="SUPFAM" id="SSF89562">
    <property type="entry name" value="RraA-like"/>
    <property type="match status" value="1"/>
</dbReference>
<keyword evidence="5" id="KW-0460">Magnesium</keyword>
<evidence type="ECO:0000313" key="7">
    <source>
        <dbReference type="Proteomes" id="UP000198654"/>
    </source>
</evidence>
<dbReference type="STRING" id="119000.SAMN05661010_01258"/>
<organism evidence="6 7">
    <name type="scientific">Modicisalibacter muralis</name>
    <dbReference type="NCBI Taxonomy" id="119000"/>
    <lineage>
        <taxon>Bacteria</taxon>
        <taxon>Pseudomonadati</taxon>
        <taxon>Pseudomonadota</taxon>
        <taxon>Gammaproteobacteria</taxon>
        <taxon>Oceanospirillales</taxon>
        <taxon>Halomonadaceae</taxon>
        <taxon>Modicisalibacter</taxon>
    </lineage>
</organism>
<evidence type="ECO:0000256" key="3">
    <source>
        <dbReference type="ARBA" id="ARBA00029596"/>
    </source>
</evidence>
<accession>A0A1G9IMQ6</accession>
<gene>
    <name evidence="6" type="ORF">SAMN05661010_01258</name>
</gene>
<dbReference type="InterPro" id="IPR036704">
    <property type="entry name" value="RraA/RraA-like_sf"/>
</dbReference>
<dbReference type="InterPro" id="IPR005493">
    <property type="entry name" value="RraA/RraA-like"/>
</dbReference>
<keyword evidence="7" id="KW-1185">Reference proteome</keyword>
<dbReference type="CDD" id="cd16841">
    <property type="entry name" value="RraA_family"/>
    <property type="match status" value="1"/>
</dbReference>
<reference evidence="6 7" key="1">
    <citation type="submission" date="2016-10" db="EMBL/GenBank/DDBJ databases">
        <authorList>
            <person name="de Groot N.N."/>
        </authorList>
    </citation>
    <scope>NUCLEOTIDE SEQUENCE [LARGE SCALE GENOMIC DNA]</scope>
    <source>
        <strain evidence="6 7">DSM 14789</strain>
    </source>
</reference>